<dbReference type="RefSeq" id="WP_098459689.1">
    <property type="nucleotide sequence ID" value="NZ_PDJC01000001.1"/>
</dbReference>
<keyword evidence="1" id="KW-0812">Transmembrane</keyword>
<dbReference type="Proteomes" id="UP000226079">
    <property type="component" value="Unassembled WGS sequence"/>
</dbReference>
<proteinExistence type="predicted"/>
<feature type="transmembrane region" description="Helical" evidence="1">
    <location>
        <begin position="166"/>
        <end position="186"/>
    </location>
</feature>
<dbReference type="Gene3D" id="1.20.144.10">
    <property type="entry name" value="Phosphatidic acid phosphatase type 2/haloperoxidase"/>
    <property type="match status" value="1"/>
</dbReference>
<sequence length="234" mass="25521">MSHAEVAVVPETGARRPRLKVALATLLVVDLLIVIGRLSLGWVGQTDLAIHNWFLAVRTPLGGQLVTDFTNLGRTVPMLIIGLVATTTLFLVYRRASIWTVMLIVPVCSVGTTESLKAIFRLARPDIAGAVAPYEDSFSFPSGHTLNSTAIIGALAYLTCWLARRAWVRVVAVVVATTWIVAMGLSRVYLGHHWPSDVALGWSLGATWLVALIWTHRSWLARHPQRSAEAVNGL</sequence>
<evidence type="ECO:0000259" key="2">
    <source>
        <dbReference type="SMART" id="SM00014"/>
    </source>
</evidence>
<dbReference type="SUPFAM" id="SSF48317">
    <property type="entry name" value="Acid phosphatase/Vanadium-dependent haloperoxidase"/>
    <property type="match status" value="1"/>
</dbReference>
<dbReference type="AlphaFoldDB" id="A0A2A9CP49"/>
<dbReference type="EMBL" id="PDJC01000001">
    <property type="protein sequence ID" value="PFG16118.1"/>
    <property type="molecule type" value="Genomic_DNA"/>
</dbReference>
<dbReference type="OrthoDB" id="5289372at2"/>
<dbReference type="InterPro" id="IPR000326">
    <property type="entry name" value="PAP2/HPO"/>
</dbReference>
<protein>
    <submittedName>
        <fullName evidence="3">Undecaprenyl-diphosphatase</fullName>
    </submittedName>
</protein>
<dbReference type="CDD" id="cd03392">
    <property type="entry name" value="PAP2_like_2"/>
    <property type="match status" value="1"/>
</dbReference>
<feature type="transmembrane region" description="Helical" evidence="1">
    <location>
        <begin position="75"/>
        <end position="93"/>
    </location>
</feature>
<comment type="caution">
    <text evidence="3">The sequence shown here is derived from an EMBL/GenBank/DDBJ whole genome shotgun (WGS) entry which is preliminary data.</text>
</comment>
<dbReference type="PANTHER" id="PTHR14969:SF13">
    <property type="entry name" value="AT30094P"/>
    <property type="match status" value="1"/>
</dbReference>
<keyword evidence="1" id="KW-1133">Transmembrane helix</keyword>
<dbReference type="PANTHER" id="PTHR14969">
    <property type="entry name" value="SPHINGOSINE-1-PHOSPHATE PHOSPHOHYDROLASE"/>
    <property type="match status" value="1"/>
</dbReference>
<evidence type="ECO:0000313" key="4">
    <source>
        <dbReference type="Proteomes" id="UP000226079"/>
    </source>
</evidence>
<evidence type="ECO:0000313" key="3">
    <source>
        <dbReference type="EMBL" id="PFG16118.1"/>
    </source>
</evidence>
<reference evidence="3 4" key="1">
    <citation type="submission" date="2017-10" db="EMBL/GenBank/DDBJ databases">
        <title>Sequencing the genomes of 1000 actinobacteria strains.</title>
        <authorList>
            <person name="Klenk H.-P."/>
        </authorList>
    </citation>
    <scope>NUCLEOTIDE SEQUENCE [LARGE SCALE GENOMIC DNA]</scope>
    <source>
        <strain evidence="3 4">DSM 15597</strain>
    </source>
</reference>
<feature type="transmembrane region" description="Helical" evidence="1">
    <location>
        <begin position="198"/>
        <end position="216"/>
    </location>
</feature>
<dbReference type="InterPro" id="IPR036938">
    <property type="entry name" value="PAP2/HPO_sf"/>
</dbReference>
<organism evidence="3 4">
    <name type="scientific">Propionicimonas paludicola</name>
    <dbReference type="NCBI Taxonomy" id="185243"/>
    <lineage>
        <taxon>Bacteria</taxon>
        <taxon>Bacillati</taxon>
        <taxon>Actinomycetota</taxon>
        <taxon>Actinomycetes</taxon>
        <taxon>Propionibacteriales</taxon>
        <taxon>Nocardioidaceae</taxon>
        <taxon>Propionicimonas</taxon>
    </lineage>
</organism>
<dbReference type="SMART" id="SM00014">
    <property type="entry name" value="acidPPc"/>
    <property type="match status" value="1"/>
</dbReference>
<gene>
    <name evidence="3" type="ORF">ATK74_0650</name>
</gene>
<feature type="transmembrane region" description="Helical" evidence="1">
    <location>
        <begin position="21"/>
        <end position="43"/>
    </location>
</feature>
<dbReference type="Pfam" id="PF01569">
    <property type="entry name" value="PAP2"/>
    <property type="match status" value="1"/>
</dbReference>
<evidence type="ECO:0000256" key="1">
    <source>
        <dbReference type="SAM" id="Phobius"/>
    </source>
</evidence>
<name>A0A2A9CP49_9ACTN</name>
<accession>A0A2A9CP49</accession>
<keyword evidence="1" id="KW-0472">Membrane</keyword>
<keyword evidence="4" id="KW-1185">Reference proteome</keyword>
<feature type="domain" description="Phosphatidic acid phosphatase type 2/haloperoxidase" evidence="2">
    <location>
        <begin position="97"/>
        <end position="213"/>
    </location>
</feature>